<reference evidence="11" key="1">
    <citation type="submission" date="2025-08" db="UniProtKB">
        <authorList>
            <consortium name="RefSeq"/>
        </authorList>
    </citation>
    <scope>IDENTIFICATION</scope>
    <source>
        <tissue evidence="11">Testes</tissue>
    </source>
</reference>
<evidence type="ECO:0000256" key="7">
    <source>
        <dbReference type="ARBA" id="ARBA00023136"/>
    </source>
</evidence>
<keyword evidence="3 9" id="KW-0808">Transferase</keyword>
<dbReference type="Gene3D" id="3.40.50.300">
    <property type="entry name" value="P-loop containing nucleotide triphosphate hydrolases"/>
    <property type="match status" value="1"/>
</dbReference>
<keyword evidence="8 9" id="KW-0325">Glycoprotein</keyword>
<keyword evidence="4" id="KW-0812">Transmembrane</keyword>
<sequence>MAEYRVRELSEQDFLAETVQTERKKRFANFNEIDLDDFETQAKMYATGGKNCHVAAFQNALAEPTSTNNSYECLQASQERLATAKCACEKNNITYKRVRLTYFVISKKYKFMFELIPKVSSTTWKRYLFEIDPECQQGPRSLELLNITEADLEHYTKVVFVREPLERLVSFYFNNLYYTTSVSQNNKQFDDAIKKIGLRNHSVIQVGRKGLIYNITFLEFAQLIIYHDSKKKHYLPLSGHLEKQNDISRMCSVNYDFIGHLEHLGEDATCFLQLTGLDKLYSFPRIHKQKGKTRYTETLSNLPPDILKKLIEVYRLDYELLGYQIPNFH</sequence>
<keyword evidence="9" id="KW-0735">Signal-anchor</keyword>
<evidence type="ECO:0000313" key="10">
    <source>
        <dbReference type="Proteomes" id="UP000694865"/>
    </source>
</evidence>
<dbReference type="RefSeq" id="XP_006822394.1">
    <property type="nucleotide sequence ID" value="XM_006822331.1"/>
</dbReference>
<evidence type="ECO:0000313" key="11">
    <source>
        <dbReference type="RefSeq" id="XP_006822394.1"/>
    </source>
</evidence>
<dbReference type="PANTHER" id="PTHR12137">
    <property type="entry name" value="CARBOHYDRATE SULFOTRANSFERASE"/>
    <property type="match status" value="1"/>
</dbReference>
<dbReference type="EC" id="2.8.2.-" evidence="9"/>
<dbReference type="InterPro" id="IPR005331">
    <property type="entry name" value="Sulfotransferase"/>
</dbReference>
<evidence type="ECO:0000256" key="2">
    <source>
        <dbReference type="ARBA" id="ARBA00006339"/>
    </source>
</evidence>
<evidence type="ECO:0000256" key="5">
    <source>
        <dbReference type="ARBA" id="ARBA00022989"/>
    </source>
</evidence>
<comment type="similarity">
    <text evidence="2 9">Belongs to the sulfotransferase 2 family.</text>
</comment>
<proteinExistence type="inferred from homology"/>
<protein>
    <recommendedName>
        <fullName evidence="9">Carbohydrate sulfotransferase</fullName>
        <ecNumber evidence="9">2.8.2.-</ecNumber>
    </recommendedName>
</protein>
<gene>
    <name evidence="11" type="primary">LOC102805906</name>
</gene>
<keyword evidence="6 9" id="KW-0333">Golgi apparatus</keyword>
<evidence type="ECO:0000256" key="6">
    <source>
        <dbReference type="ARBA" id="ARBA00023034"/>
    </source>
</evidence>
<dbReference type="Proteomes" id="UP000694865">
    <property type="component" value="Unplaced"/>
</dbReference>
<evidence type="ECO:0000256" key="4">
    <source>
        <dbReference type="ARBA" id="ARBA00022692"/>
    </source>
</evidence>
<dbReference type="InterPro" id="IPR027417">
    <property type="entry name" value="P-loop_NTPase"/>
</dbReference>
<evidence type="ECO:0000256" key="3">
    <source>
        <dbReference type="ARBA" id="ARBA00022679"/>
    </source>
</evidence>
<name>A0ABM0MQV3_SACKO</name>
<dbReference type="Pfam" id="PF03567">
    <property type="entry name" value="Sulfotransfer_2"/>
    <property type="match status" value="1"/>
</dbReference>
<keyword evidence="7" id="KW-0472">Membrane</keyword>
<accession>A0ABM0MQV3</accession>
<keyword evidence="5" id="KW-1133">Transmembrane helix</keyword>
<dbReference type="PANTHER" id="PTHR12137:SF54">
    <property type="entry name" value="CARBOHYDRATE SULFOTRANSFERASE"/>
    <property type="match status" value="1"/>
</dbReference>
<dbReference type="GeneID" id="102805906"/>
<evidence type="ECO:0000256" key="8">
    <source>
        <dbReference type="ARBA" id="ARBA00023180"/>
    </source>
</evidence>
<organism evidence="10 11">
    <name type="scientific">Saccoglossus kowalevskii</name>
    <name type="common">Acorn worm</name>
    <dbReference type="NCBI Taxonomy" id="10224"/>
    <lineage>
        <taxon>Eukaryota</taxon>
        <taxon>Metazoa</taxon>
        <taxon>Hemichordata</taxon>
        <taxon>Enteropneusta</taxon>
        <taxon>Harrimaniidae</taxon>
        <taxon>Saccoglossus</taxon>
    </lineage>
</organism>
<comment type="subcellular location">
    <subcellularLocation>
        <location evidence="1 9">Golgi apparatus membrane</location>
        <topology evidence="1 9">Single-pass type II membrane protein</topology>
    </subcellularLocation>
</comment>
<keyword evidence="10" id="KW-1185">Reference proteome</keyword>
<evidence type="ECO:0000256" key="9">
    <source>
        <dbReference type="RuleBase" id="RU364020"/>
    </source>
</evidence>
<evidence type="ECO:0000256" key="1">
    <source>
        <dbReference type="ARBA" id="ARBA00004323"/>
    </source>
</evidence>
<keyword evidence="9" id="KW-0119">Carbohydrate metabolism</keyword>
<dbReference type="InterPro" id="IPR018011">
    <property type="entry name" value="Carb_sulfotrans_8-10"/>
</dbReference>